<sequence length="92" mass="10324">MIVINPTDKDISVQIKGTVYSVDANGQLSGVPKEIAEYWKDRTHNFITVEAEGEVVGVTKKIDEQVKEVTEDVSKEEKSQVEEKKKSTKSKK</sequence>
<reference evidence="2" key="1">
    <citation type="journal article" date="2015" name="Nature">
        <title>Complex archaea that bridge the gap between prokaryotes and eukaryotes.</title>
        <authorList>
            <person name="Spang A."/>
            <person name="Saw J.H."/>
            <person name="Jorgensen S.L."/>
            <person name="Zaremba-Niedzwiedzka K."/>
            <person name="Martijn J."/>
            <person name="Lind A.E."/>
            <person name="van Eijk R."/>
            <person name="Schleper C."/>
            <person name="Guy L."/>
            <person name="Ettema T.J."/>
        </authorList>
    </citation>
    <scope>NUCLEOTIDE SEQUENCE</scope>
</reference>
<feature type="compositionally biased region" description="Basic and acidic residues" evidence="1">
    <location>
        <begin position="67"/>
        <end position="85"/>
    </location>
</feature>
<dbReference type="EMBL" id="LAZR01020371">
    <property type="protein sequence ID" value="KKL89140.1"/>
    <property type="molecule type" value="Genomic_DNA"/>
</dbReference>
<organism evidence="2">
    <name type="scientific">marine sediment metagenome</name>
    <dbReference type="NCBI Taxonomy" id="412755"/>
    <lineage>
        <taxon>unclassified sequences</taxon>
        <taxon>metagenomes</taxon>
        <taxon>ecological metagenomes</taxon>
    </lineage>
</organism>
<evidence type="ECO:0000313" key="2">
    <source>
        <dbReference type="EMBL" id="KKL89140.1"/>
    </source>
</evidence>
<gene>
    <name evidence="2" type="ORF">LCGC14_1917690</name>
</gene>
<name>A0A0F9I5Q1_9ZZZZ</name>
<comment type="caution">
    <text evidence="2">The sequence shown here is derived from an EMBL/GenBank/DDBJ whole genome shotgun (WGS) entry which is preliminary data.</text>
</comment>
<dbReference type="AlphaFoldDB" id="A0A0F9I5Q1"/>
<protein>
    <submittedName>
        <fullName evidence="2">Uncharacterized protein</fullName>
    </submittedName>
</protein>
<feature type="region of interest" description="Disordered" evidence="1">
    <location>
        <begin position="67"/>
        <end position="92"/>
    </location>
</feature>
<evidence type="ECO:0000256" key="1">
    <source>
        <dbReference type="SAM" id="MobiDB-lite"/>
    </source>
</evidence>
<proteinExistence type="predicted"/>
<accession>A0A0F9I5Q1</accession>